<comment type="caution">
    <text evidence="2">The sequence shown here is derived from an EMBL/GenBank/DDBJ whole genome shotgun (WGS) entry which is preliminary data.</text>
</comment>
<protein>
    <recommendedName>
        <fullName evidence="1">Restriction endonuclease type IV Mrr domain-containing protein</fullName>
    </recommendedName>
</protein>
<dbReference type="RefSeq" id="WP_212965409.1">
    <property type="nucleotide sequence ID" value="NZ_BORB01000003.1"/>
</dbReference>
<dbReference type="SUPFAM" id="SSF52980">
    <property type="entry name" value="Restriction endonuclease-like"/>
    <property type="match status" value="1"/>
</dbReference>
<gene>
    <name evidence="2" type="ORF">J8TS2_05380</name>
</gene>
<organism evidence="2 3">
    <name type="scientific">Lederbergia ruris</name>
    <dbReference type="NCBI Taxonomy" id="217495"/>
    <lineage>
        <taxon>Bacteria</taxon>
        <taxon>Bacillati</taxon>
        <taxon>Bacillota</taxon>
        <taxon>Bacilli</taxon>
        <taxon>Bacillales</taxon>
        <taxon>Bacillaceae</taxon>
        <taxon>Lederbergia</taxon>
    </lineage>
</organism>
<dbReference type="Pfam" id="PF04471">
    <property type="entry name" value="Mrr_cat"/>
    <property type="match status" value="1"/>
</dbReference>
<dbReference type="InterPro" id="IPR007560">
    <property type="entry name" value="Restrct_endonuc_IV_Mrr"/>
</dbReference>
<proteinExistence type="predicted"/>
<evidence type="ECO:0000313" key="3">
    <source>
        <dbReference type="Proteomes" id="UP000679950"/>
    </source>
</evidence>
<dbReference type="PANTHER" id="PTHR30015">
    <property type="entry name" value="MRR RESTRICTION SYSTEM PROTEIN"/>
    <property type="match status" value="1"/>
</dbReference>
<reference evidence="2 3" key="1">
    <citation type="submission" date="2021-03" db="EMBL/GenBank/DDBJ databases">
        <title>Antimicrobial resistance genes in bacteria isolated from Japanese honey, and their potential for conferring macrolide and lincosamide resistance in the American foulbrood pathogen Paenibacillus larvae.</title>
        <authorList>
            <person name="Okamoto M."/>
            <person name="Kumagai M."/>
            <person name="Kanamori H."/>
            <person name="Takamatsu D."/>
        </authorList>
    </citation>
    <scope>NUCLEOTIDE SEQUENCE [LARGE SCALE GENOMIC DNA]</scope>
    <source>
        <strain evidence="2 3">J8TS2</strain>
    </source>
</reference>
<dbReference type="EMBL" id="BORB01000003">
    <property type="protein sequence ID" value="GIN56219.1"/>
    <property type="molecule type" value="Genomic_DNA"/>
</dbReference>
<feature type="domain" description="Restriction endonuclease type IV Mrr" evidence="1">
    <location>
        <begin position="84"/>
        <end position="189"/>
    </location>
</feature>
<evidence type="ECO:0000259" key="1">
    <source>
        <dbReference type="Pfam" id="PF04471"/>
    </source>
</evidence>
<dbReference type="InterPro" id="IPR011856">
    <property type="entry name" value="tRNA_endonuc-like_dom_sf"/>
</dbReference>
<dbReference type="InterPro" id="IPR011335">
    <property type="entry name" value="Restrct_endonuc-II-like"/>
</dbReference>
<sequence>MVYVEVAIAVLLLAAYIHFQRAKRRNKYELDLINHQLHSSEEVKWTLAMGLYLRFKHEEEISSEGDEQDGEAGSHYTKKFIKEDPLIFEDFVADIFEKAKGGETDVLPSRRDFGVDFKHKTEEGLFLGQVKCWKDDVGFEPIALIHSNMVKKQAVGGYVITTSAFTDTAKEYAEDLDIELINGRRLVELWMEALQSNEEEIKKVLPNLYQAEMEEGP</sequence>
<name>A0ABQ4KFK2_9BACI</name>
<keyword evidence="3" id="KW-1185">Reference proteome</keyword>
<dbReference type="Proteomes" id="UP000679950">
    <property type="component" value="Unassembled WGS sequence"/>
</dbReference>
<dbReference type="InterPro" id="IPR052906">
    <property type="entry name" value="Type_IV_Methyl-Rstrct_Enzyme"/>
</dbReference>
<accession>A0ABQ4KFK2</accession>
<dbReference type="Gene3D" id="3.40.1350.10">
    <property type="match status" value="1"/>
</dbReference>
<evidence type="ECO:0000313" key="2">
    <source>
        <dbReference type="EMBL" id="GIN56219.1"/>
    </source>
</evidence>
<dbReference type="PANTHER" id="PTHR30015:SF7">
    <property type="entry name" value="TYPE IV METHYL-DIRECTED RESTRICTION ENZYME ECOKMRR"/>
    <property type="match status" value="1"/>
</dbReference>